<comment type="pathway">
    <text evidence="2">Cofactor biosynthesis; tetrahydrofolate biosynthesis; 7,8-dihydrofolate from 2-amino-4-hydroxy-6-hydroxymethyl-7,8-dihydropteridine diphosphate and 4-aminobenzoate: step 2/2.</text>
</comment>
<dbReference type="SUPFAM" id="SSF53244">
    <property type="entry name" value="MurD-like peptide ligases, peptide-binding domain"/>
    <property type="match status" value="1"/>
</dbReference>
<dbReference type="Proteomes" id="UP001595713">
    <property type="component" value="Unassembled WGS sequence"/>
</dbReference>
<evidence type="ECO:0000256" key="15">
    <source>
        <dbReference type="ARBA" id="ARBA00030592"/>
    </source>
</evidence>
<dbReference type="Gene3D" id="3.40.1190.10">
    <property type="entry name" value="Mur-like, catalytic domain"/>
    <property type="match status" value="1"/>
</dbReference>
<dbReference type="RefSeq" id="WP_261295503.1">
    <property type="nucleotide sequence ID" value="NZ_JANQBK010000016.1"/>
</dbReference>
<evidence type="ECO:0000313" key="24">
    <source>
        <dbReference type="Proteomes" id="UP001595713"/>
    </source>
</evidence>
<evidence type="ECO:0000256" key="20">
    <source>
        <dbReference type="ARBA" id="ARBA00049161"/>
    </source>
</evidence>
<evidence type="ECO:0000313" key="23">
    <source>
        <dbReference type="EMBL" id="MFC3580272.1"/>
    </source>
</evidence>
<dbReference type="GO" id="GO:0016874">
    <property type="term" value="F:ligase activity"/>
    <property type="evidence" value="ECO:0007669"/>
    <property type="project" value="UniProtKB-KW"/>
</dbReference>
<evidence type="ECO:0000256" key="14">
    <source>
        <dbReference type="ARBA" id="ARBA00030048"/>
    </source>
</evidence>
<dbReference type="EMBL" id="JBHRXP010000003">
    <property type="protein sequence ID" value="MFC3580272.1"/>
    <property type="molecule type" value="Genomic_DNA"/>
</dbReference>
<comment type="catalytic activity">
    <reaction evidence="18">
        <text>10-formyltetrahydrofolyl-(gamma-L-Glu)(n) + L-glutamate + ATP = 10-formyltetrahydrofolyl-(gamma-L-Glu)(n+1) + ADP + phosphate + H(+)</text>
        <dbReference type="Rhea" id="RHEA:51904"/>
        <dbReference type="Rhea" id="RHEA-COMP:13088"/>
        <dbReference type="Rhea" id="RHEA-COMP:14300"/>
        <dbReference type="ChEBI" id="CHEBI:15378"/>
        <dbReference type="ChEBI" id="CHEBI:29985"/>
        <dbReference type="ChEBI" id="CHEBI:30616"/>
        <dbReference type="ChEBI" id="CHEBI:43474"/>
        <dbReference type="ChEBI" id="CHEBI:134413"/>
        <dbReference type="ChEBI" id="CHEBI:456216"/>
        <dbReference type="EC" id="6.3.2.17"/>
    </reaction>
</comment>
<keyword evidence="8 21" id="KW-0436">Ligase</keyword>
<evidence type="ECO:0000256" key="16">
    <source>
        <dbReference type="ARBA" id="ARBA00032510"/>
    </source>
</evidence>
<evidence type="ECO:0000256" key="5">
    <source>
        <dbReference type="ARBA" id="ARBA00013023"/>
    </source>
</evidence>
<evidence type="ECO:0000256" key="13">
    <source>
        <dbReference type="ARBA" id="ARBA00022909"/>
    </source>
</evidence>
<dbReference type="InterPro" id="IPR001645">
    <property type="entry name" value="Folylpolyglutamate_synth"/>
</dbReference>
<dbReference type="InterPro" id="IPR036565">
    <property type="entry name" value="Mur-like_cat_sf"/>
</dbReference>
<evidence type="ECO:0000256" key="12">
    <source>
        <dbReference type="ARBA" id="ARBA00022842"/>
    </source>
</evidence>
<evidence type="ECO:0000256" key="1">
    <source>
        <dbReference type="ARBA" id="ARBA00002714"/>
    </source>
</evidence>
<evidence type="ECO:0000256" key="11">
    <source>
        <dbReference type="ARBA" id="ARBA00022840"/>
    </source>
</evidence>
<comment type="function">
    <text evidence="1">Functions in two distinct reactions of the de novo folate biosynthetic pathway. Catalyzes the addition of a glutamate residue to dihydropteroate (7,8-dihydropteroate or H2Pte) to form dihydrofolate (7,8-dihydrofolate monoglutamate or H2Pte-Glu). Also catalyzes successive additions of L-glutamate to tetrahydrofolate or 10-formyltetrahydrofolate or 5,10-methylenetetrahydrofolate, leading to folylpolyglutamate derivatives.</text>
</comment>
<dbReference type="EC" id="6.3.2.12" evidence="5"/>
<dbReference type="PIRSF" id="PIRSF001563">
    <property type="entry name" value="Folylpolyglu_synth"/>
    <property type="match status" value="1"/>
</dbReference>
<gene>
    <name evidence="23" type="ORF">ACFONA_08870</name>
</gene>
<dbReference type="Pfam" id="PF02875">
    <property type="entry name" value="Mur_ligase_C"/>
    <property type="match status" value="1"/>
</dbReference>
<evidence type="ECO:0000256" key="2">
    <source>
        <dbReference type="ARBA" id="ARBA00004799"/>
    </source>
</evidence>
<feature type="domain" description="Mur ligase C-terminal" evidence="22">
    <location>
        <begin position="311"/>
        <end position="418"/>
    </location>
</feature>
<evidence type="ECO:0000256" key="21">
    <source>
        <dbReference type="PIRNR" id="PIRNR001563"/>
    </source>
</evidence>
<dbReference type="InterPro" id="IPR018109">
    <property type="entry name" value="Folylpolyglutamate_synth_CS"/>
</dbReference>
<evidence type="ECO:0000256" key="10">
    <source>
        <dbReference type="ARBA" id="ARBA00022741"/>
    </source>
</evidence>
<evidence type="ECO:0000256" key="8">
    <source>
        <dbReference type="ARBA" id="ARBA00022598"/>
    </source>
</evidence>
<dbReference type="EC" id="6.3.2.17" evidence="6"/>
<comment type="catalytic activity">
    <reaction evidence="19">
        <text>(6R)-5,10-methylenetetrahydrofolyl-(gamma-L-Glu)(n) + L-glutamate + ATP = (6R)-5,10-methylenetetrahydrofolyl-(gamma-L-Glu)(n+1) + ADP + phosphate + H(+)</text>
        <dbReference type="Rhea" id="RHEA:51912"/>
        <dbReference type="Rhea" id="RHEA-COMP:13257"/>
        <dbReference type="Rhea" id="RHEA-COMP:13258"/>
        <dbReference type="ChEBI" id="CHEBI:15378"/>
        <dbReference type="ChEBI" id="CHEBI:29985"/>
        <dbReference type="ChEBI" id="CHEBI:30616"/>
        <dbReference type="ChEBI" id="CHEBI:43474"/>
        <dbReference type="ChEBI" id="CHEBI:136572"/>
        <dbReference type="ChEBI" id="CHEBI:456216"/>
        <dbReference type="EC" id="6.3.2.17"/>
    </reaction>
</comment>
<comment type="similarity">
    <text evidence="4 21">Belongs to the folylpolyglutamate synthase family.</text>
</comment>
<evidence type="ECO:0000256" key="3">
    <source>
        <dbReference type="ARBA" id="ARBA00005150"/>
    </source>
</evidence>
<dbReference type="InterPro" id="IPR036615">
    <property type="entry name" value="Mur_ligase_C_dom_sf"/>
</dbReference>
<reference evidence="24" key="1">
    <citation type="journal article" date="2019" name="Int. J. Syst. Evol. Microbiol.">
        <title>The Global Catalogue of Microorganisms (GCM) 10K type strain sequencing project: providing services to taxonomists for standard genome sequencing and annotation.</title>
        <authorList>
            <consortium name="The Broad Institute Genomics Platform"/>
            <consortium name="The Broad Institute Genome Sequencing Center for Infectious Disease"/>
            <person name="Wu L."/>
            <person name="Ma J."/>
        </authorList>
    </citation>
    <scope>NUCLEOTIDE SEQUENCE [LARGE SCALE GENOMIC DNA]</scope>
    <source>
        <strain evidence="24">KCTC 42739</strain>
    </source>
</reference>
<evidence type="ECO:0000256" key="6">
    <source>
        <dbReference type="ARBA" id="ARBA00013025"/>
    </source>
</evidence>
<dbReference type="NCBIfam" id="TIGR01499">
    <property type="entry name" value="folC"/>
    <property type="match status" value="1"/>
</dbReference>
<dbReference type="PANTHER" id="PTHR11136">
    <property type="entry name" value="FOLYLPOLYGLUTAMATE SYNTHASE-RELATED"/>
    <property type="match status" value="1"/>
</dbReference>
<keyword evidence="10 21" id="KW-0547">Nucleotide-binding</keyword>
<dbReference type="PANTHER" id="PTHR11136:SF0">
    <property type="entry name" value="DIHYDROFOLATE SYNTHETASE-RELATED"/>
    <property type="match status" value="1"/>
</dbReference>
<proteinExistence type="inferred from homology"/>
<sequence length="435" mass="45951">MMDHAHSTNPQVQHQLDRLWALSPGADILGLERITQLLARLGDPQHRLPPVFHVAGTNGKGSTCAFLRAAIEAAGYTAHVYTSPHLVRFNERIRVAGTLIDDATLATLLEEVLNVADGIGASFFEVTTAVAFLAFSRTAADACIIEVGLGGRLDATNVVTPVVTGIAQLGIDHQSFLGDTLLQIAGEKAGIAKSGVPLVTMDYPRPIRERIALIARQAGAPVLARGSAWTSETARNTLKYSDIGFTLVTHRPRLVGTHQSRNLALAIAMLRHQGALTIPEAALRAAADWAHWPARMQRLGAGPLLARLPAGSEIWLDGAHNPDAAKPLARALSRIAQGRPVTLITGMLANKDAPGVLHALAPHLARVIAVPVPGHAHHAPETLARLAETFDLAAQTAASFDAAIDLLGPDPQLVLIAGTLYLAGEVLAANDEPPT</sequence>
<keyword evidence="11 21" id="KW-0067">ATP-binding</keyword>
<evidence type="ECO:0000256" key="7">
    <source>
        <dbReference type="ARBA" id="ARBA00019357"/>
    </source>
</evidence>
<organism evidence="23 24">
    <name type="scientific">Sphingomonas hylomeconis</name>
    <dbReference type="NCBI Taxonomy" id="1395958"/>
    <lineage>
        <taxon>Bacteria</taxon>
        <taxon>Pseudomonadati</taxon>
        <taxon>Pseudomonadota</taxon>
        <taxon>Alphaproteobacteria</taxon>
        <taxon>Sphingomonadales</taxon>
        <taxon>Sphingomonadaceae</taxon>
        <taxon>Sphingomonas</taxon>
    </lineage>
</organism>
<dbReference type="Gene3D" id="3.90.190.20">
    <property type="entry name" value="Mur ligase, C-terminal domain"/>
    <property type="match status" value="1"/>
</dbReference>
<dbReference type="SUPFAM" id="SSF53623">
    <property type="entry name" value="MurD-like peptide ligases, catalytic domain"/>
    <property type="match status" value="1"/>
</dbReference>
<keyword evidence="24" id="KW-1185">Reference proteome</keyword>
<protein>
    <recommendedName>
        <fullName evidence="7">Dihydrofolate synthase/folylpolyglutamate synthase</fullName>
        <ecNumber evidence="5">6.3.2.12</ecNumber>
        <ecNumber evidence="6">6.3.2.17</ecNumber>
    </recommendedName>
    <alternativeName>
        <fullName evidence="16">Folylpoly-gamma-glutamate synthetase-dihydrofolate synthetase</fullName>
    </alternativeName>
    <alternativeName>
        <fullName evidence="14">Folylpolyglutamate synthetase</fullName>
    </alternativeName>
    <alternativeName>
        <fullName evidence="15">Tetrahydrofolylpolyglutamate synthase</fullName>
    </alternativeName>
</protein>
<evidence type="ECO:0000256" key="4">
    <source>
        <dbReference type="ARBA" id="ARBA00008276"/>
    </source>
</evidence>
<evidence type="ECO:0000259" key="22">
    <source>
        <dbReference type="Pfam" id="PF02875"/>
    </source>
</evidence>
<comment type="pathway">
    <text evidence="3">Cofactor biosynthesis; tetrahydrofolylpolyglutamate biosynthesis.</text>
</comment>
<comment type="catalytic activity">
    <reaction evidence="17">
        <text>(6S)-5,6,7,8-tetrahydrofolyl-(gamma-L-Glu)(n) + L-glutamate + ATP = (6S)-5,6,7,8-tetrahydrofolyl-(gamma-L-Glu)(n+1) + ADP + phosphate + H(+)</text>
        <dbReference type="Rhea" id="RHEA:10580"/>
        <dbReference type="Rhea" id="RHEA-COMP:14738"/>
        <dbReference type="Rhea" id="RHEA-COMP:14740"/>
        <dbReference type="ChEBI" id="CHEBI:15378"/>
        <dbReference type="ChEBI" id="CHEBI:29985"/>
        <dbReference type="ChEBI" id="CHEBI:30616"/>
        <dbReference type="ChEBI" id="CHEBI:43474"/>
        <dbReference type="ChEBI" id="CHEBI:141005"/>
        <dbReference type="ChEBI" id="CHEBI:456216"/>
        <dbReference type="EC" id="6.3.2.17"/>
    </reaction>
</comment>
<evidence type="ECO:0000256" key="17">
    <source>
        <dbReference type="ARBA" id="ARBA00047493"/>
    </source>
</evidence>
<evidence type="ECO:0000256" key="9">
    <source>
        <dbReference type="ARBA" id="ARBA00022723"/>
    </source>
</evidence>
<comment type="caution">
    <text evidence="23">The sequence shown here is derived from an EMBL/GenBank/DDBJ whole genome shotgun (WGS) entry which is preliminary data.</text>
</comment>
<keyword evidence="9" id="KW-0479">Metal-binding</keyword>
<evidence type="ECO:0000256" key="19">
    <source>
        <dbReference type="ARBA" id="ARBA00049035"/>
    </source>
</evidence>
<keyword evidence="13" id="KW-0289">Folate biosynthesis</keyword>
<dbReference type="PROSITE" id="PS01012">
    <property type="entry name" value="FOLYLPOLYGLU_SYNT_2"/>
    <property type="match status" value="1"/>
</dbReference>
<accession>A0ABV7SXA4</accession>
<comment type="catalytic activity">
    <reaction evidence="20">
        <text>7,8-dihydropteroate + L-glutamate + ATP = 7,8-dihydrofolate + ADP + phosphate + H(+)</text>
        <dbReference type="Rhea" id="RHEA:23584"/>
        <dbReference type="ChEBI" id="CHEBI:15378"/>
        <dbReference type="ChEBI" id="CHEBI:17839"/>
        <dbReference type="ChEBI" id="CHEBI:29985"/>
        <dbReference type="ChEBI" id="CHEBI:30616"/>
        <dbReference type="ChEBI" id="CHEBI:43474"/>
        <dbReference type="ChEBI" id="CHEBI:57451"/>
        <dbReference type="ChEBI" id="CHEBI:456216"/>
        <dbReference type="EC" id="6.3.2.12"/>
    </reaction>
</comment>
<evidence type="ECO:0000256" key="18">
    <source>
        <dbReference type="ARBA" id="ARBA00047808"/>
    </source>
</evidence>
<name>A0ABV7SXA4_9SPHN</name>
<keyword evidence="12" id="KW-0460">Magnesium</keyword>
<dbReference type="InterPro" id="IPR004101">
    <property type="entry name" value="Mur_ligase_C"/>
</dbReference>